<keyword evidence="4" id="KW-1185">Reference proteome</keyword>
<proteinExistence type="predicted"/>
<feature type="compositionally biased region" description="Pro residues" evidence="1">
    <location>
        <begin position="476"/>
        <end position="486"/>
    </location>
</feature>
<feature type="compositionally biased region" description="Pro residues" evidence="1">
    <location>
        <begin position="445"/>
        <end position="458"/>
    </location>
</feature>
<feature type="compositionally biased region" description="Pro residues" evidence="1">
    <location>
        <begin position="70"/>
        <end position="85"/>
    </location>
</feature>
<dbReference type="EMBL" id="ML738628">
    <property type="protein sequence ID" value="KAE8162456.1"/>
    <property type="molecule type" value="Genomic_DNA"/>
</dbReference>
<feature type="compositionally biased region" description="Gly residues" evidence="1">
    <location>
        <begin position="424"/>
        <end position="444"/>
    </location>
</feature>
<dbReference type="AlphaFoldDB" id="A0A5N6UUX7"/>
<dbReference type="PANTHER" id="PTHR34706">
    <property type="entry name" value="SLR1338 PROTEIN"/>
    <property type="match status" value="1"/>
</dbReference>
<name>A0A5N6UUX7_ASPTM</name>
<feature type="compositionally biased region" description="Gly residues" evidence="1">
    <location>
        <begin position="459"/>
        <end position="471"/>
    </location>
</feature>
<protein>
    <recommendedName>
        <fullName evidence="2">VWFA domain-containing protein</fullName>
    </recommendedName>
</protein>
<dbReference type="PANTHER" id="PTHR34706:SF2">
    <property type="entry name" value="RFEF"/>
    <property type="match status" value="1"/>
</dbReference>
<dbReference type="InterPro" id="IPR036465">
    <property type="entry name" value="vWFA_dom_sf"/>
</dbReference>
<feature type="compositionally biased region" description="Low complexity" evidence="1">
    <location>
        <begin position="56"/>
        <end position="66"/>
    </location>
</feature>
<gene>
    <name evidence="3" type="ORF">BDV40DRAFT_265046</name>
</gene>
<dbReference type="OrthoDB" id="2142040at2759"/>
<feature type="region of interest" description="Disordered" evidence="1">
    <location>
        <begin position="1"/>
        <end position="115"/>
    </location>
</feature>
<feature type="domain" description="VWFA" evidence="2">
    <location>
        <begin position="182"/>
        <end position="380"/>
    </location>
</feature>
<organism evidence="3 4">
    <name type="scientific">Aspergillus tamarii</name>
    <dbReference type="NCBI Taxonomy" id="41984"/>
    <lineage>
        <taxon>Eukaryota</taxon>
        <taxon>Fungi</taxon>
        <taxon>Dikarya</taxon>
        <taxon>Ascomycota</taxon>
        <taxon>Pezizomycotina</taxon>
        <taxon>Eurotiomycetes</taxon>
        <taxon>Eurotiomycetidae</taxon>
        <taxon>Eurotiales</taxon>
        <taxon>Aspergillaceae</taxon>
        <taxon>Aspergillus</taxon>
        <taxon>Aspergillus subgen. Circumdati</taxon>
    </lineage>
</organism>
<accession>A0A5N6UUX7</accession>
<feature type="compositionally biased region" description="Pro residues" evidence="1">
    <location>
        <begin position="494"/>
        <end position="507"/>
    </location>
</feature>
<feature type="compositionally biased region" description="Polar residues" evidence="1">
    <location>
        <begin position="8"/>
        <end position="22"/>
    </location>
</feature>
<feature type="compositionally biased region" description="Low complexity" evidence="1">
    <location>
        <begin position="35"/>
        <end position="47"/>
    </location>
</feature>
<evidence type="ECO:0000259" key="2">
    <source>
        <dbReference type="PROSITE" id="PS50234"/>
    </source>
</evidence>
<feature type="compositionally biased region" description="Gly residues" evidence="1">
    <location>
        <begin position="404"/>
        <end position="416"/>
    </location>
</feature>
<reference evidence="3 4" key="1">
    <citation type="submission" date="2019-04" db="EMBL/GenBank/DDBJ databases">
        <title>Friends and foes A comparative genomics study of 23 Aspergillus species from section Flavi.</title>
        <authorList>
            <consortium name="DOE Joint Genome Institute"/>
            <person name="Kjaerbolling I."/>
            <person name="Vesth T."/>
            <person name="Frisvad J.C."/>
            <person name="Nybo J.L."/>
            <person name="Theobald S."/>
            <person name="Kildgaard S."/>
            <person name="Isbrandt T."/>
            <person name="Kuo A."/>
            <person name="Sato A."/>
            <person name="Lyhne E.K."/>
            <person name="Kogle M.E."/>
            <person name="Wiebenga A."/>
            <person name="Kun R.S."/>
            <person name="Lubbers R.J."/>
            <person name="Makela M.R."/>
            <person name="Barry K."/>
            <person name="Chovatia M."/>
            <person name="Clum A."/>
            <person name="Daum C."/>
            <person name="Haridas S."/>
            <person name="He G."/>
            <person name="LaButti K."/>
            <person name="Lipzen A."/>
            <person name="Mondo S."/>
            <person name="Riley R."/>
            <person name="Salamov A."/>
            <person name="Simmons B.A."/>
            <person name="Magnuson J.K."/>
            <person name="Henrissat B."/>
            <person name="Mortensen U.H."/>
            <person name="Larsen T.O."/>
            <person name="Devries R.P."/>
            <person name="Grigoriev I.V."/>
            <person name="Machida M."/>
            <person name="Baker S.E."/>
            <person name="Andersen M.R."/>
        </authorList>
    </citation>
    <scope>NUCLEOTIDE SEQUENCE [LARGE SCALE GENOMIC DNA]</scope>
    <source>
        <strain evidence="3 4">CBS 117626</strain>
    </source>
</reference>
<evidence type="ECO:0000313" key="3">
    <source>
        <dbReference type="EMBL" id="KAE8162456.1"/>
    </source>
</evidence>
<feature type="compositionally biased region" description="Low complexity" evidence="1">
    <location>
        <begin position="86"/>
        <end position="100"/>
    </location>
</feature>
<sequence length="553" mass="56866">MGFASKIAGSQNPQNMSGNNSGPYGGAPSTGYTGGPPAALQPGGAAPSGYNQQYQAYPGSPAPSGNSGPGYPPQNAPYPGGPARPPQQGTPGPSGPQGAPYGPPGGASPAPRATEQQVAAYRQLLIGTIQEKNLQPFYPPEKLNLLIQSLANDAPAKINKIVQEWRVPTEVATDIIKLSLFDIILYVDDSGSIEFEERGVRKEQLKQIIGIVATAASTFDEDGISVRFMNSMERGDGIRNADDVNMLVSRVRFQGLTPLGTGLKNKVLDPQVVGPARAGRLQKPALIITITDGQPAGEPLDCVANSIRYAVDEVSRTPFGRGAVSFQFSQVGNDGKARDFLSSLDEDPSIGNLIDCTSNFEVEQDEMSRAIPPVYLTRELWCAKLMLGAIDSSYDTKDEKAAGRAGGPGGPGGFGGPPGPQGPGGPGGFGGPQGPGGPGGFRGPGGPPPGPQGPPPPGQYGGYNSGPGYGQRGNPNQPPPPSPYGPGPGYGQAPYPPSQGQGPPPGYGQPQPYGGYGSPPPSAGYGQPPAGATRGYPPPQSPYGYAPPPPPRY</sequence>
<feature type="region of interest" description="Disordered" evidence="1">
    <location>
        <begin position="396"/>
        <end position="553"/>
    </location>
</feature>
<evidence type="ECO:0000256" key="1">
    <source>
        <dbReference type="SAM" id="MobiDB-lite"/>
    </source>
</evidence>
<dbReference type="SUPFAM" id="SSF53300">
    <property type="entry name" value="vWA-like"/>
    <property type="match status" value="1"/>
</dbReference>
<dbReference type="InterPro" id="IPR002035">
    <property type="entry name" value="VWF_A"/>
</dbReference>
<dbReference type="Proteomes" id="UP000326950">
    <property type="component" value="Unassembled WGS sequence"/>
</dbReference>
<evidence type="ECO:0000313" key="4">
    <source>
        <dbReference type="Proteomes" id="UP000326950"/>
    </source>
</evidence>
<feature type="compositionally biased region" description="Low complexity" evidence="1">
    <location>
        <begin position="523"/>
        <end position="532"/>
    </location>
</feature>
<dbReference type="Gene3D" id="3.40.50.410">
    <property type="entry name" value="von Willebrand factor, type A domain"/>
    <property type="match status" value="1"/>
</dbReference>
<feature type="compositionally biased region" description="Pro residues" evidence="1">
    <location>
        <begin position="536"/>
        <end position="553"/>
    </location>
</feature>
<dbReference type="PROSITE" id="PS50234">
    <property type="entry name" value="VWFA"/>
    <property type="match status" value="1"/>
</dbReference>